<dbReference type="InterPro" id="IPR000326">
    <property type="entry name" value="PAP2/HPO"/>
</dbReference>
<dbReference type="Proteomes" id="UP000199153">
    <property type="component" value="Unassembled WGS sequence"/>
</dbReference>
<gene>
    <name evidence="3" type="ORF">SAMN05660413_02101</name>
</gene>
<feature type="signal peptide" evidence="1">
    <location>
        <begin position="1"/>
        <end position="26"/>
    </location>
</feature>
<dbReference type="STRING" id="287099.SAMN05660413_02101"/>
<keyword evidence="1" id="KW-0732">Signal</keyword>
<sequence>MILGIRKLLPLIVLLFVSINSIGQEADANNGKDSLPSTWELLKYDGASAFGGMKYTYSRPLQWKKDDFITAGAIVAGTAALYIFDEETSEYFIEQDNKMPQLIKDIGWYYGSPQNNYAINGAVYLYGLLTKNEKVRKTGVLLISAASTAGLIQTITKTAIGRARPTTGEGKASFDPFRGIGAYHSFPSGHTILSFTTAYAIGKQFDNPFVKAGIYSLGMIAPVSRLWAGAHWLTDVGLSLAISVLVVDSIDNYLNEERLYGPEEKNRISWKFNVGLGRVGLTGTF</sequence>
<proteinExistence type="predicted"/>
<organism evidence="3 4">
    <name type="scientific">Salegentibacter flavus</name>
    <dbReference type="NCBI Taxonomy" id="287099"/>
    <lineage>
        <taxon>Bacteria</taxon>
        <taxon>Pseudomonadati</taxon>
        <taxon>Bacteroidota</taxon>
        <taxon>Flavobacteriia</taxon>
        <taxon>Flavobacteriales</taxon>
        <taxon>Flavobacteriaceae</taxon>
        <taxon>Salegentibacter</taxon>
    </lineage>
</organism>
<feature type="chain" id="PRO_5011515992" evidence="1">
    <location>
        <begin position="27"/>
        <end position="285"/>
    </location>
</feature>
<dbReference type="SUPFAM" id="SSF48317">
    <property type="entry name" value="Acid phosphatase/Vanadium-dependent haloperoxidase"/>
    <property type="match status" value="1"/>
</dbReference>
<dbReference type="EMBL" id="FOVL01000012">
    <property type="protein sequence ID" value="SFN67493.1"/>
    <property type="molecule type" value="Genomic_DNA"/>
</dbReference>
<keyword evidence="4" id="KW-1185">Reference proteome</keyword>
<protein>
    <submittedName>
        <fullName evidence="3">PAP2 superfamily protein</fullName>
    </submittedName>
</protein>
<dbReference type="InterPro" id="IPR036938">
    <property type="entry name" value="PAP2/HPO_sf"/>
</dbReference>
<accession>A0A1I5AYF7</accession>
<feature type="domain" description="Phosphatidic acid phosphatase type 2/haloperoxidase" evidence="2">
    <location>
        <begin position="138"/>
        <end position="251"/>
    </location>
</feature>
<dbReference type="RefSeq" id="WP_245760423.1">
    <property type="nucleotide sequence ID" value="NZ_FOVL01000012.1"/>
</dbReference>
<dbReference type="Pfam" id="PF01569">
    <property type="entry name" value="PAP2"/>
    <property type="match status" value="1"/>
</dbReference>
<dbReference type="Gene3D" id="1.20.144.10">
    <property type="entry name" value="Phosphatidic acid phosphatase type 2/haloperoxidase"/>
    <property type="match status" value="1"/>
</dbReference>
<evidence type="ECO:0000313" key="4">
    <source>
        <dbReference type="Proteomes" id="UP000199153"/>
    </source>
</evidence>
<dbReference type="SMART" id="SM00014">
    <property type="entry name" value="acidPPc"/>
    <property type="match status" value="1"/>
</dbReference>
<evidence type="ECO:0000259" key="2">
    <source>
        <dbReference type="SMART" id="SM00014"/>
    </source>
</evidence>
<evidence type="ECO:0000313" key="3">
    <source>
        <dbReference type="EMBL" id="SFN67493.1"/>
    </source>
</evidence>
<dbReference type="AlphaFoldDB" id="A0A1I5AYF7"/>
<reference evidence="3 4" key="1">
    <citation type="submission" date="2016-10" db="EMBL/GenBank/DDBJ databases">
        <authorList>
            <person name="de Groot N.N."/>
        </authorList>
    </citation>
    <scope>NUCLEOTIDE SEQUENCE [LARGE SCALE GENOMIC DNA]</scope>
    <source>
        <strain evidence="3 4">DSM 17794</strain>
    </source>
</reference>
<evidence type="ECO:0000256" key="1">
    <source>
        <dbReference type="SAM" id="SignalP"/>
    </source>
</evidence>
<name>A0A1I5AYF7_9FLAO</name>